<comment type="catalytic activity">
    <reaction evidence="5">
        <text>L-glutaminyl-[peptide chain release factor] + S-adenosyl-L-methionine = N(5)-methyl-L-glutaminyl-[peptide chain release factor] + S-adenosyl-L-homocysteine + H(+)</text>
        <dbReference type="Rhea" id="RHEA:42896"/>
        <dbReference type="Rhea" id="RHEA-COMP:10271"/>
        <dbReference type="Rhea" id="RHEA-COMP:10272"/>
        <dbReference type="ChEBI" id="CHEBI:15378"/>
        <dbReference type="ChEBI" id="CHEBI:30011"/>
        <dbReference type="ChEBI" id="CHEBI:57856"/>
        <dbReference type="ChEBI" id="CHEBI:59789"/>
        <dbReference type="ChEBI" id="CHEBI:61891"/>
        <dbReference type="EC" id="2.1.1.297"/>
    </reaction>
</comment>
<accession>A0A6J6EWK3</accession>
<dbReference type="AlphaFoldDB" id="A0A6J6EWK3"/>
<gene>
    <name evidence="7" type="ORF">UFOPK1693_01084</name>
</gene>
<dbReference type="EMBL" id="CAEZTO010000029">
    <property type="protein sequence ID" value="CAB4577108.1"/>
    <property type="molecule type" value="Genomic_DNA"/>
</dbReference>
<evidence type="ECO:0000256" key="5">
    <source>
        <dbReference type="ARBA" id="ARBA00048391"/>
    </source>
</evidence>
<name>A0A6J6EWK3_9ZZZZ</name>
<dbReference type="EC" id="2.1.1.297" evidence="1"/>
<proteinExistence type="predicted"/>
<evidence type="ECO:0000256" key="1">
    <source>
        <dbReference type="ARBA" id="ARBA00012771"/>
    </source>
</evidence>
<keyword evidence="2" id="KW-0489">Methyltransferase</keyword>
<dbReference type="NCBIfam" id="TIGR00536">
    <property type="entry name" value="hemK_fam"/>
    <property type="match status" value="1"/>
</dbReference>
<dbReference type="GO" id="GO:0003676">
    <property type="term" value="F:nucleic acid binding"/>
    <property type="evidence" value="ECO:0007669"/>
    <property type="project" value="InterPro"/>
</dbReference>
<dbReference type="CDD" id="cd02440">
    <property type="entry name" value="AdoMet_MTases"/>
    <property type="match status" value="1"/>
</dbReference>
<feature type="domain" description="Methyltransferase small" evidence="6">
    <location>
        <begin position="1"/>
        <end position="72"/>
    </location>
</feature>
<dbReference type="Pfam" id="PF05175">
    <property type="entry name" value="MTS"/>
    <property type="match status" value="1"/>
</dbReference>
<organism evidence="7">
    <name type="scientific">freshwater metagenome</name>
    <dbReference type="NCBI Taxonomy" id="449393"/>
    <lineage>
        <taxon>unclassified sequences</taxon>
        <taxon>metagenomes</taxon>
        <taxon>ecological metagenomes</taxon>
    </lineage>
</organism>
<dbReference type="InterPro" id="IPR004556">
    <property type="entry name" value="HemK-like"/>
</dbReference>
<dbReference type="InterPro" id="IPR002052">
    <property type="entry name" value="DNA_methylase_N6_adenine_CS"/>
</dbReference>
<dbReference type="PANTHER" id="PTHR18895:SF74">
    <property type="entry name" value="MTRF1L RELEASE FACTOR GLUTAMINE METHYLTRANSFERASE"/>
    <property type="match status" value="1"/>
</dbReference>
<dbReference type="SUPFAM" id="SSF53335">
    <property type="entry name" value="S-adenosyl-L-methionine-dependent methyltransferases"/>
    <property type="match status" value="1"/>
</dbReference>
<reference evidence="7" key="1">
    <citation type="submission" date="2020-05" db="EMBL/GenBank/DDBJ databases">
        <authorList>
            <person name="Chiriac C."/>
            <person name="Salcher M."/>
            <person name="Ghai R."/>
            <person name="Kavagutti S V."/>
        </authorList>
    </citation>
    <scope>NUCLEOTIDE SEQUENCE</scope>
</reference>
<protein>
    <recommendedName>
        <fullName evidence="1">peptide chain release factor N(5)-glutamine methyltransferase</fullName>
        <ecNumber evidence="1">2.1.1.297</ecNumber>
    </recommendedName>
</protein>
<evidence type="ECO:0000256" key="4">
    <source>
        <dbReference type="ARBA" id="ARBA00022691"/>
    </source>
</evidence>
<evidence type="ECO:0000259" key="6">
    <source>
        <dbReference type="Pfam" id="PF05175"/>
    </source>
</evidence>
<dbReference type="PROSITE" id="PS00092">
    <property type="entry name" value="N6_MTASE"/>
    <property type="match status" value="1"/>
</dbReference>
<dbReference type="InterPro" id="IPR029063">
    <property type="entry name" value="SAM-dependent_MTases_sf"/>
</dbReference>
<dbReference type="InterPro" id="IPR050320">
    <property type="entry name" value="N5-glutamine_MTase"/>
</dbReference>
<dbReference type="GO" id="GO:0032259">
    <property type="term" value="P:methylation"/>
    <property type="evidence" value="ECO:0007669"/>
    <property type="project" value="UniProtKB-KW"/>
</dbReference>
<evidence type="ECO:0000256" key="2">
    <source>
        <dbReference type="ARBA" id="ARBA00022603"/>
    </source>
</evidence>
<dbReference type="InterPro" id="IPR007848">
    <property type="entry name" value="Small_mtfrase_dom"/>
</dbReference>
<keyword evidence="3" id="KW-0808">Transferase</keyword>
<sequence length="163" mass="17331">MDVGTGSGAIAISIAKETNAQVYAIEVDPAAVKFASTNIKSLAAEVDLRIGKFEDELLKLRGLDLIVSNPPYIPLNAVPVDPEVRDFDPELALYSGADGLEAIRELIALAPLSLKSGGWLVLEHADGQSDLVRELLLSAGYEAIRAHPDAAGRLRAASANWRS</sequence>
<evidence type="ECO:0000313" key="7">
    <source>
        <dbReference type="EMBL" id="CAB4577108.1"/>
    </source>
</evidence>
<dbReference type="PANTHER" id="PTHR18895">
    <property type="entry name" value="HEMK METHYLTRANSFERASE"/>
    <property type="match status" value="1"/>
</dbReference>
<keyword evidence="4" id="KW-0949">S-adenosyl-L-methionine</keyword>
<dbReference type="Gene3D" id="3.40.50.150">
    <property type="entry name" value="Vaccinia Virus protein VP39"/>
    <property type="match status" value="1"/>
</dbReference>
<dbReference type="GO" id="GO:0008276">
    <property type="term" value="F:protein methyltransferase activity"/>
    <property type="evidence" value="ECO:0007669"/>
    <property type="project" value="InterPro"/>
</dbReference>
<evidence type="ECO:0000256" key="3">
    <source>
        <dbReference type="ARBA" id="ARBA00022679"/>
    </source>
</evidence>